<dbReference type="AlphaFoldDB" id="A0AAV4WCH0"/>
<keyword evidence="2" id="KW-1185">Reference proteome</keyword>
<evidence type="ECO:0000313" key="2">
    <source>
        <dbReference type="Proteomes" id="UP001054945"/>
    </source>
</evidence>
<sequence>MSWPVLKSDGKCSVSWIMNNESVTFQVRKINYEWVTWAGDQVMKRSTSMKWPFLRETFERNDISRVIYSFLFFFAKVKGGVSAFQ</sequence>
<protein>
    <submittedName>
        <fullName evidence="1">Uncharacterized protein</fullName>
    </submittedName>
</protein>
<dbReference type="EMBL" id="BPLR01015902">
    <property type="protein sequence ID" value="GIY79544.1"/>
    <property type="molecule type" value="Genomic_DNA"/>
</dbReference>
<organism evidence="1 2">
    <name type="scientific">Caerostris extrusa</name>
    <name type="common">Bark spider</name>
    <name type="synonym">Caerostris bankana</name>
    <dbReference type="NCBI Taxonomy" id="172846"/>
    <lineage>
        <taxon>Eukaryota</taxon>
        <taxon>Metazoa</taxon>
        <taxon>Ecdysozoa</taxon>
        <taxon>Arthropoda</taxon>
        <taxon>Chelicerata</taxon>
        <taxon>Arachnida</taxon>
        <taxon>Araneae</taxon>
        <taxon>Araneomorphae</taxon>
        <taxon>Entelegynae</taxon>
        <taxon>Araneoidea</taxon>
        <taxon>Araneidae</taxon>
        <taxon>Caerostris</taxon>
    </lineage>
</organism>
<accession>A0AAV4WCH0</accession>
<evidence type="ECO:0000313" key="1">
    <source>
        <dbReference type="EMBL" id="GIY79544.1"/>
    </source>
</evidence>
<name>A0AAV4WCH0_CAEEX</name>
<dbReference type="Proteomes" id="UP001054945">
    <property type="component" value="Unassembled WGS sequence"/>
</dbReference>
<proteinExistence type="predicted"/>
<gene>
    <name evidence="1" type="ORF">CEXT_342391</name>
</gene>
<reference evidence="1 2" key="1">
    <citation type="submission" date="2021-06" db="EMBL/GenBank/DDBJ databases">
        <title>Caerostris extrusa draft genome.</title>
        <authorList>
            <person name="Kono N."/>
            <person name="Arakawa K."/>
        </authorList>
    </citation>
    <scope>NUCLEOTIDE SEQUENCE [LARGE SCALE GENOMIC DNA]</scope>
</reference>
<comment type="caution">
    <text evidence="1">The sequence shown here is derived from an EMBL/GenBank/DDBJ whole genome shotgun (WGS) entry which is preliminary data.</text>
</comment>